<dbReference type="PANTHER" id="PTHR30032:SF4">
    <property type="entry name" value="AMIDASE ENHANCER"/>
    <property type="match status" value="1"/>
</dbReference>
<evidence type="ECO:0000259" key="1">
    <source>
        <dbReference type="Pfam" id="PF08486"/>
    </source>
</evidence>
<proteinExistence type="predicted"/>
<sequence length="492" mass="54949">MKLINKLYIIIAITLACLAYSQIPAFSNQLANQNIRIGLFFNSTALPQAQIKASNLNILNENNSVLGTIFGDASYTVSPVNKEIILLDKTYYDLNTALIEIQTSGGLLNNNFVYLSSDGYKMATYSIQADNVFSMINSKNIGLFSSAGNPIIVYDNSMKLKFSNSDYQKHIEIQNKPYRGNISFQLDSSNKLTVINTLPIEDYLYGVVAKEMPASWNKEALKAQAISARNYAIKNLNKYKSLGFDLCTTQNSQVYGGVDAEHVNTNKAVDETRGILAYYSGNIADLFYHSSSGGKTENSENIWSNAVPYLRGVEDPYSLGSPNDYWEYKISKSEIENLLKNKGKNIGNFLGVRIDKISENERIIKLTFVGDSGETTIEKEAIRGLFGYSNLKSNWFTINSQNIKNTQSIVSDSYIAALNDLQLFLNKSESNKINGYSNLSNNDIITSQDYLFQGKGYGHGLGMSQYGAKKMAEQGYTFDEILKYYFKGIDVY</sequence>
<dbReference type="GO" id="GO:0030288">
    <property type="term" value="C:outer membrane-bounded periplasmic space"/>
    <property type="evidence" value="ECO:0007669"/>
    <property type="project" value="TreeGrafter"/>
</dbReference>
<dbReference type="InterPro" id="IPR013486">
    <property type="entry name" value="SpoIID/LytB"/>
</dbReference>
<dbReference type="InterPro" id="IPR051922">
    <property type="entry name" value="Bact_Sporulation_Assoc"/>
</dbReference>
<dbReference type="NCBIfam" id="TIGR02669">
    <property type="entry name" value="SpoIID_LytB"/>
    <property type="match status" value="1"/>
</dbReference>
<dbReference type="PANTHER" id="PTHR30032">
    <property type="entry name" value="N-ACETYLMURAMOYL-L-ALANINE AMIDASE-RELATED"/>
    <property type="match status" value="1"/>
</dbReference>
<dbReference type="Pfam" id="PF08486">
    <property type="entry name" value="SpoIID"/>
    <property type="match status" value="1"/>
</dbReference>
<dbReference type="GO" id="GO:0030435">
    <property type="term" value="P:sporulation resulting in formation of a cellular spore"/>
    <property type="evidence" value="ECO:0007669"/>
    <property type="project" value="InterPro"/>
</dbReference>
<protein>
    <submittedName>
        <fullName evidence="2">Stage II sporulation protein D</fullName>
    </submittedName>
</protein>
<evidence type="ECO:0000313" key="2">
    <source>
        <dbReference type="EMBL" id="SKB60043.1"/>
    </source>
</evidence>
<organism evidence="2 3">
    <name type="scientific">Acetoanaerobium noterae</name>
    <dbReference type="NCBI Taxonomy" id="745369"/>
    <lineage>
        <taxon>Bacteria</taxon>
        <taxon>Bacillati</taxon>
        <taxon>Bacillota</taxon>
        <taxon>Clostridia</taxon>
        <taxon>Peptostreptococcales</taxon>
        <taxon>Filifactoraceae</taxon>
        <taxon>Acetoanaerobium</taxon>
    </lineage>
</organism>
<dbReference type="InterPro" id="IPR013693">
    <property type="entry name" value="SpoIID/LytB_N"/>
</dbReference>
<dbReference type="OrthoDB" id="9794671at2"/>
<accession>A0A1T5CL23</accession>
<feature type="domain" description="Sporulation stage II protein D amidase enhancer LytB N-terminal" evidence="1">
    <location>
        <begin position="189"/>
        <end position="279"/>
    </location>
</feature>
<keyword evidence="3" id="KW-1185">Reference proteome</keyword>
<dbReference type="PROSITE" id="PS51257">
    <property type="entry name" value="PROKAR_LIPOPROTEIN"/>
    <property type="match status" value="1"/>
</dbReference>
<reference evidence="3" key="1">
    <citation type="submission" date="2017-02" db="EMBL/GenBank/DDBJ databases">
        <authorList>
            <person name="Varghese N."/>
            <person name="Submissions S."/>
        </authorList>
    </citation>
    <scope>NUCLEOTIDE SEQUENCE [LARGE SCALE GENOMIC DNA]</scope>
    <source>
        <strain evidence="3">ATCC 35199</strain>
    </source>
</reference>
<gene>
    <name evidence="2" type="ORF">SAMN02745120_2248</name>
</gene>
<dbReference type="RefSeq" id="WP_079590051.1">
    <property type="nucleotide sequence ID" value="NZ_FUYN01000005.1"/>
</dbReference>
<dbReference type="AlphaFoldDB" id="A0A1T5CL23"/>
<name>A0A1T5CL23_9FIRM</name>
<dbReference type="Proteomes" id="UP000243406">
    <property type="component" value="Unassembled WGS sequence"/>
</dbReference>
<dbReference type="EMBL" id="FUYN01000005">
    <property type="protein sequence ID" value="SKB60043.1"/>
    <property type="molecule type" value="Genomic_DNA"/>
</dbReference>
<evidence type="ECO:0000313" key="3">
    <source>
        <dbReference type="Proteomes" id="UP000243406"/>
    </source>
</evidence>